<proteinExistence type="predicted"/>
<name>A0A0F9AZG7_9ZZZZ</name>
<protein>
    <submittedName>
        <fullName evidence="1">Uncharacterized protein</fullName>
    </submittedName>
</protein>
<dbReference type="AlphaFoldDB" id="A0A0F9AZG7"/>
<organism evidence="1">
    <name type="scientific">marine sediment metagenome</name>
    <dbReference type="NCBI Taxonomy" id="412755"/>
    <lineage>
        <taxon>unclassified sequences</taxon>
        <taxon>metagenomes</taxon>
        <taxon>ecological metagenomes</taxon>
    </lineage>
</organism>
<dbReference type="Gene3D" id="4.10.410.40">
    <property type="match status" value="1"/>
</dbReference>
<comment type="caution">
    <text evidence="1">The sequence shown here is derived from an EMBL/GenBank/DDBJ whole genome shotgun (WGS) entry which is preliminary data.</text>
</comment>
<dbReference type="EMBL" id="LAZR01040324">
    <property type="protein sequence ID" value="KKL14770.1"/>
    <property type="molecule type" value="Genomic_DNA"/>
</dbReference>
<sequence>MAFPSKNLKFFWSASTVVSTAQQVNQVVSVDGPAGSNPVIDITHLLSTARTKLVGIQDEGQISVEMLLLTTDIGQKAIRADRQTGTERHIGIK</sequence>
<gene>
    <name evidence="1" type="ORF">LCGC14_2512360</name>
</gene>
<feature type="non-terminal residue" evidence="1">
    <location>
        <position position="93"/>
    </location>
</feature>
<reference evidence="1" key="1">
    <citation type="journal article" date="2015" name="Nature">
        <title>Complex archaea that bridge the gap between prokaryotes and eukaryotes.</title>
        <authorList>
            <person name="Spang A."/>
            <person name="Saw J.H."/>
            <person name="Jorgensen S.L."/>
            <person name="Zaremba-Niedzwiedzka K."/>
            <person name="Martijn J."/>
            <person name="Lind A.E."/>
            <person name="van Eijk R."/>
            <person name="Schleper C."/>
            <person name="Guy L."/>
            <person name="Ettema T.J."/>
        </authorList>
    </citation>
    <scope>NUCLEOTIDE SEQUENCE</scope>
</reference>
<accession>A0A0F9AZG7</accession>
<evidence type="ECO:0000313" key="1">
    <source>
        <dbReference type="EMBL" id="KKL14770.1"/>
    </source>
</evidence>